<dbReference type="OrthoDB" id="10424278at2759"/>
<dbReference type="Proteomes" id="UP000001064">
    <property type="component" value="Unassembled WGS sequence"/>
</dbReference>
<keyword evidence="3" id="KW-1185">Reference proteome</keyword>
<evidence type="ECO:0000256" key="1">
    <source>
        <dbReference type="SAM" id="Phobius"/>
    </source>
</evidence>
<name>F0Z9K6_DICPU</name>
<dbReference type="KEGG" id="dpp:DICPUDRAFT_24036"/>
<organism evidence="2 3">
    <name type="scientific">Dictyostelium purpureum</name>
    <name type="common">Slime mold</name>
    <dbReference type="NCBI Taxonomy" id="5786"/>
    <lineage>
        <taxon>Eukaryota</taxon>
        <taxon>Amoebozoa</taxon>
        <taxon>Evosea</taxon>
        <taxon>Eumycetozoa</taxon>
        <taxon>Dictyostelia</taxon>
        <taxon>Dictyosteliales</taxon>
        <taxon>Dictyosteliaceae</taxon>
        <taxon>Dictyostelium</taxon>
    </lineage>
</organism>
<accession>F0Z9K6</accession>
<feature type="transmembrane region" description="Helical" evidence="1">
    <location>
        <begin position="31"/>
        <end position="53"/>
    </location>
</feature>
<dbReference type="OMA" id="ITAIHKN"/>
<feature type="non-terminal residue" evidence="2">
    <location>
        <position position="1"/>
    </location>
</feature>
<proteinExistence type="predicted"/>
<dbReference type="VEuPathDB" id="AmoebaDB:DICPUDRAFT_24036"/>
<dbReference type="GeneID" id="10509979"/>
<dbReference type="RefSeq" id="XP_003284100.1">
    <property type="nucleotide sequence ID" value="XM_003284052.1"/>
</dbReference>
<keyword evidence="1" id="KW-0812">Transmembrane</keyword>
<gene>
    <name evidence="2" type="ORF">DICPUDRAFT_24036</name>
</gene>
<dbReference type="FunCoup" id="F0Z9K6">
    <property type="interactions" value="937"/>
</dbReference>
<evidence type="ECO:0000313" key="3">
    <source>
        <dbReference type="Proteomes" id="UP000001064"/>
    </source>
</evidence>
<protein>
    <submittedName>
        <fullName evidence="2">Uncharacterized protein</fullName>
    </submittedName>
</protein>
<dbReference type="InParanoid" id="F0Z9K6"/>
<keyword evidence="1" id="KW-1133">Transmembrane helix</keyword>
<keyword evidence="1" id="KW-0472">Membrane</keyword>
<dbReference type="EMBL" id="GL870958">
    <property type="protein sequence ID" value="EGC39426.1"/>
    <property type="molecule type" value="Genomic_DNA"/>
</dbReference>
<dbReference type="AlphaFoldDB" id="F0Z9K6"/>
<dbReference type="eggNOG" id="ENOG502RIND">
    <property type="taxonomic scope" value="Eukaryota"/>
</dbReference>
<evidence type="ECO:0000313" key="2">
    <source>
        <dbReference type="EMBL" id="EGC39426.1"/>
    </source>
</evidence>
<sequence>MGNGVSNLLNKYDLRYGELDKGRDDKFVKSFIIASIVVCLILGGVISVVITAIHKNLLDEI</sequence>
<reference evidence="3" key="1">
    <citation type="journal article" date="2011" name="Genome Biol.">
        <title>Comparative genomics of the social amoebae Dictyostelium discoideum and Dictyostelium purpureum.</title>
        <authorList>
            <consortium name="US DOE Joint Genome Institute (JGI-PGF)"/>
            <person name="Sucgang R."/>
            <person name="Kuo A."/>
            <person name="Tian X."/>
            <person name="Salerno W."/>
            <person name="Parikh A."/>
            <person name="Feasley C.L."/>
            <person name="Dalin E."/>
            <person name="Tu H."/>
            <person name="Huang E."/>
            <person name="Barry K."/>
            <person name="Lindquist E."/>
            <person name="Shapiro H."/>
            <person name="Bruce D."/>
            <person name="Schmutz J."/>
            <person name="Salamov A."/>
            <person name="Fey P."/>
            <person name="Gaudet P."/>
            <person name="Anjard C."/>
            <person name="Babu M.M."/>
            <person name="Basu S."/>
            <person name="Bushmanova Y."/>
            <person name="van der Wel H."/>
            <person name="Katoh-Kurasawa M."/>
            <person name="Dinh C."/>
            <person name="Coutinho P.M."/>
            <person name="Saito T."/>
            <person name="Elias M."/>
            <person name="Schaap P."/>
            <person name="Kay R.R."/>
            <person name="Henrissat B."/>
            <person name="Eichinger L."/>
            <person name="Rivero F."/>
            <person name="Putnam N.H."/>
            <person name="West C.M."/>
            <person name="Loomis W.F."/>
            <person name="Chisholm R.L."/>
            <person name="Shaulsky G."/>
            <person name="Strassmann J.E."/>
            <person name="Queller D.C."/>
            <person name="Kuspa A."/>
            <person name="Grigoriev I.V."/>
        </authorList>
    </citation>
    <scope>NUCLEOTIDE SEQUENCE [LARGE SCALE GENOMIC DNA]</scope>
    <source>
        <strain evidence="3">QSDP1</strain>
    </source>
</reference>